<evidence type="ECO:0000313" key="1">
    <source>
        <dbReference type="EMBL" id="KAE8329285.1"/>
    </source>
</evidence>
<dbReference type="Proteomes" id="UP000325945">
    <property type="component" value="Unassembled WGS sequence"/>
</dbReference>
<accession>A0A5N6X7T0</accession>
<proteinExistence type="predicted"/>
<protein>
    <submittedName>
        <fullName evidence="1">Uncharacterized protein</fullName>
    </submittedName>
</protein>
<keyword evidence="2" id="KW-1185">Reference proteome</keyword>
<organism evidence="1 2">
    <name type="scientific">Aspergillus sergii</name>
    <dbReference type="NCBI Taxonomy" id="1034303"/>
    <lineage>
        <taxon>Eukaryota</taxon>
        <taxon>Fungi</taxon>
        <taxon>Dikarya</taxon>
        <taxon>Ascomycota</taxon>
        <taxon>Pezizomycotina</taxon>
        <taxon>Eurotiomycetes</taxon>
        <taxon>Eurotiomycetidae</taxon>
        <taxon>Eurotiales</taxon>
        <taxon>Aspergillaceae</taxon>
        <taxon>Aspergillus</taxon>
        <taxon>Aspergillus subgen. Circumdati</taxon>
    </lineage>
</organism>
<name>A0A5N6X7T0_9EURO</name>
<dbReference type="EMBL" id="ML741780">
    <property type="protein sequence ID" value="KAE8329285.1"/>
    <property type="molecule type" value="Genomic_DNA"/>
</dbReference>
<sequence>MPTVQLITPRMFLCPETKIAQSGVHTIITGRSVTGDNKRKLNSTLNVSLRLSTAAGAYRRSNASGNHWNGMTVESALGGVGELWRQSLGEMDAHLDPALRSRGGCVERGVPL</sequence>
<feature type="non-terminal residue" evidence="1">
    <location>
        <position position="112"/>
    </location>
</feature>
<gene>
    <name evidence="1" type="ORF">BDV39DRAFT_172198</name>
</gene>
<reference evidence="2" key="1">
    <citation type="submission" date="2019-04" db="EMBL/GenBank/DDBJ databases">
        <title>Friends and foes A comparative genomics studyof 23 Aspergillus species from section Flavi.</title>
        <authorList>
            <consortium name="DOE Joint Genome Institute"/>
            <person name="Kjaerbolling I."/>
            <person name="Vesth T."/>
            <person name="Frisvad J.C."/>
            <person name="Nybo J.L."/>
            <person name="Theobald S."/>
            <person name="Kildgaard S."/>
            <person name="Isbrandt T."/>
            <person name="Kuo A."/>
            <person name="Sato A."/>
            <person name="Lyhne E.K."/>
            <person name="Kogle M.E."/>
            <person name="Wiebenga A."/>
            <person name="Kun R.S."/>
            <person name="Lubbers R.J."/>
            <person name="Makela M.R."/>
            <person name="Barry K."/>
            <person name="Chovatia M."/>
            <person name="Clum A."/>
            <person name="Daum C."/>
            <person name="Haridas S."/>
            <person name="He G."/>
            <person name="LaButti K."/>
            <person name="Lipzen A."/>
            <person name="Mondo S."/>
            <person name="Riley R."/>
            <person name="Salamov A."/>
            <person name="Simmons B.A."/>
            <person name="Magnuson J.K."/>
            <person name="Henrissat B."/>
            <person name="Mortensen U.H."/>
            <person name="Larsen T.O."/>
            <person name="Devries R.P."/>
            <person name="Grigoriev I.V."/>
            <person name="Machida M."/>
            <person name="Baker S.E."/>
            <person name="Andersen M.R."/>
        </authorList>
    </citation>
    <scope>NUCLEOTIDE SEQUENCE [LARGE SCALE GENOMIC DNA]</scope>
    <source>
        <strain evidence="2">CBS 130017</strain>
    </source>
</reference>
<evidence type="ECO:0000313" key="2">
    <source>
        <dbReference type="Proteomes" id="UP000325945"/>
    </source>
</evidence>
<dbReference type="AlphaFoldDB" id="A0A5N6X7T0"/>